<feature type="transmembrane region" description="Helical" evidence="2">
    <location>
        <begin position="251"/>
        <end position="272"/>
    </location>
</feature>
<reference evidence="4 5" key="1">
    <citation type="submission" date="2024-08" db="EMBL/GenBank/DDBJ databases">
        <title>Pantoea ronii - a newly identified human opportunistic pathogen.</title>
        <authorList>
            <person name="Keidar-Friedman D."/>
            <person name="Sorek N."/>
            <person name="Leshin-Carmel D."/>
            <person name="Tsur A."/>
            <person name="Amsalem M."/>
            <person name="Tolkach D."/>
            <person name="Brosh-Nissimov T."/>
        </authorList>
    </citation>
    <scope>NUCLEOTIDE SEQUENCE [LARGE SCALE GENOMIC DNA]</scope>
    <source>
        <strain evidence="4 5">AA23256</strain>
    </source>
</reference>
<evidence type="ECO:0000313" key="5">
    <source>
        <dbReference type="Proteomes" id="UP001611251"/>
    </source>
</evidence>
<dbReference type="CDD" id="cd07185">
    <property type="entry name" value="OmpA_C-like"/>
    <property type="match status" value="1"/>
</dbReference>
<protein>
    <submittedName>
        <fullName evidence="4">OmpA family protein</fullName>
    </submittedName>
</protein>
<proteinExistence type="predicted"/>
<organism evidence="4 5">
    <name type="scientific">Pantoea osteomyelitidis</name>
    <dbReference type="NCBI Taxonomy" id="3230026"/>
    <lineage>
        <taxon>Bacteria</taxon>
        <taxon>Pseudomonadati</taxon>
        <taxon>Pseudomonadota</taxon>
        <taxon>Gammaproteobacteria</taxon>
        <taxon>Enterobacterales</taxon>
        <taxon>Erwiniaceae</taxon>
        <taxon>Pantoea</taxon>
    </lineage>
</organism>
<dbReference type="EMBL" id="JBGFSN010000002">
    <property type="protein sequence ID" value="MFH8133005.1"/>
    <property type="molecule type" value="Genomic_DNA"/>
</dbReference>
<evidence type="ECO:0000259" key="3">
    <source>
        <dbReference type="PROSITE" id="PS51123"/>
    </source>
</evidence>
<keyword evidence="2" id="KW-0812">Transmembrane</keyword>
<gene>
    <name evidence="4" type="ORF">ABU178_02250</name>
</gene>
<keyword evidence="1 2" id="KW-0472">Membrane</keyword>
<dbReference type="PANTHER" id="PTHR30329">
    <property type="entry name" value="STATOR ELEMENT OF FLAGELLAR MOTOR COMPLEX"/>
    <property type="match status" value="1"/>
</dbReference>
<keyword evidence="2" id="KW-1133">Transmembrane helix</keyword>
<dbReference type="PROSITE" id="PS51123">
    <property type="entry name" value="OMPA_2"/>
    <property type="match status" value="1"/>
</dbReference>
<evidence type="ECO:0000313" key="4">
    <source>
        <dbReference type="EMBL" id="MFH8133005.1"/>
    </source>
</evidence>
<feature type="transmembrane region" description="Helical" evidence="2">
    <location>
        <begin position="31"/>
        <end position="50"/>
    </location>
</feature>
<comment type="caution">
    <text evidence="4">The sequence shown here is derived from an EMBL/GenBank/DDBJ whole genome shotgun (WGS) entry which is preliminary data.</text>
</comment>
<feature type="domain" description="OmpA-like" evidence="3">
    <location>
        <begin position="428"/>
        <end position="546"/>
    </location>
</feature>
<name>A0ABW7PRT9_9GAMM</name>
<dbReference type="InterPro" id="IPR036737">
    <property type="entry name" value="OmpA-like_sf"/>
</dbReference>
<evidence type="ECO:0000256" key="1">
    <source>
        <dbReference type="PROSITE-ProRule" id="PRU00473"/>
    </source>
</evidence>
<feature type="transmembrane region" description="Helical" evidence="2">
    <location>
        <begin position="7"/>
        <end position="25"/>
    </location>
</feature>
<dbReference type="SUPFAM" id="SSF103088">
    <property type="entry name" value="OmpA-like"/>
    <property type="match status" value="1"/>
</dbReference>
<sequence>MNPAQQCWLALWAALLSVMVCLGFLPVTPRVSVLILLAVPGLITAIGYLTSRRVEHEVALLLENLPDTTYRQPVVLVCGDLPQAWPEQSQVLTVTQGCWIRVEDPQNLEQVARQLLRQRPGWGCQLSVMVSVCPQMHADGEALLSCLLALRWQISQLRRATGQALPLILNGQAGGAMMNDMLWQAAMPGNGIGVWRASSAPSSIAAWVATGGAIAMQQQVVMNSFISWFRHHVEAVFMDENRDIPAIAPTAVLWGMGPILAGSLVSSLWTAWLSRHTAMQHVAGWQPVGTHRTEMSLLPDFVLPLLPEGQGVTPRGRAWHCALGLFTLAAIAALFSSGWNNRQLLHRVSFDIARYDRISMDNYGPKADAVKMLRDDAAQLDGWARNGEPVRMRLGLYQGERLRMPVLDAIRSYVPPPAPPKPQPKPEPVAKIIRLDSMSLFDSGKSVLKTGSAKKLINSLVGIKAKPGWLIVVAGHTDNTGNPQRNQTLSLKRAEAVRGWMRDTGDVPESCFAVQGYGASRPVATNDTPEGRALNRRVEISLVPQVNACQLPGKTLASSQDDGASLHNGE</sequence>
<dbReference type="InterPro" id="IPR050330">
    <property type="entry name" value="Bact_OuterMem_StrucFunc"/>
</dbReference>
<dbReference type="Pfam" id="PF00691">
    <property type="entry name" value="OmpA"/>
    <property type="match status" value="1"/>
</dbReference>
<dbReference type="Proteomes" id="UP001611251">
    <property type="component" value="Unassembled WGS sequence"/>
</dbReference>
<dbReference type="InterPro" id="IPR006665">
    <property type="entry name" value="OmpA-like"/>
</dbReference>
<dbReference type="Gene3D" id="3.30.1330.60">
    <property type="entry name" value="OmpA-like domain"/>
    <property type="match status" value="1"/>
</dbReference>
<feature type="transmembrane region" description="Helical" evidence="2">
    <location>
        <begin position="317"/>
        <end position="339"/>
    </location>
</feature>
<accession>A0ABW7PRT9</accession>
<dbReference type="RefSeq" id="WP_397211551.1">
    <property type="nucleotide sequence ID" value="NZ_JBGFSN010000002.1"/>
</dbReference>
<evidence type="ECO:0000256" key="2">
    <source>
        <dbReference type="SAM" id="Phobius"/>
    </source>
</evidence>
<dbReference type="PANTHER" id="PTHR30329:SF20">
    <property type="entry name" value="EXPORTED PROTEIN"/>
    <property type="match status" value="1"/>
</dbReference>
<keyword evidence="5" id="KW-1185">Reference proteome</keyword>